<comment type="caution">
    <text evidence="3">The sequence shown here is derived from an EMBL/GenBank/DDBJ whole genome shotgun (WGS) entry which is preliminary data.</text>
</comment>
<sequence length="154" mass="17332">MALHAKAAAAGLRLVNFSLRETEVDGARVIEGVFVDSPRKGTVIKSKHTSSACPLCRLGIKFINHTDVLILSQFMDSQGNMLPRNVTGLCAKQHNIVNTLLYKAQRTGLIYKEEHAPKERWQELNNYFGRTKLKIDFGKPLIDITEYLRKPPKA</sequence>
<dbReference type="InterPro" id="IPR036870">
    <property type="entry name" value="Ribosomal_bS18_sf"/>
</dbReference>
<keyword evidence="2" id="KW-0687">Ribonucleoprotein</keyword>
<evidence type="ECO:0000313" key="3">
    <source>
        <dbReference type="EMBL" id="KAH9376073.1"/>
    </source>
</evidence>
<evidence type="ECO:0008006" key="5">
    <source>
        <dbReference type="Google" id="ProtNLM"/>
    </source>
</evidence>
<keyword evidence="1" id="KW-0689">Ribosomal protein</keyword>
<dbReference type="GO" id="GO:0005763">
    <property type="term" value="C:mitochondrial small ribosomal subunit"/>
    <property type="evidence" value="ECO:0007669"/>
    <property type="project" value="TreeGrafter"/>
</dbReference>
<dbReference type="OrthoDB" id="10054543at2759"/>
<dbReference type="Pfam" id="PF01084">
    <property type="entry name" value="Ribosomal_S18"/>
    <property type="match status" value="1"/>
</dbReference>
<evidence type="ECO:0000256" key="1">
    <source>
        <dbReference type="ARBA" id="ARBA00022980"/>
    </source>
</evidence>
<dbReference type="GO" id="GO:0003735">
    <property type="term" value="F:structural constituent of ribosome"/>
    <property type="evidence" value="ECO:0007669"/>
    <property type="project" value="InterPro"/>
</dbReference>
<accession>A0A9J6GM83</accession>
<dbReference type="OMA" id="ACQTKFC"/>
<dbReference type="VEuPathDB" id="VectorBase:HLOH_040635"/>
<proteinExistence type="predicted"/>
<organism evidence="3 4">
    <name type="scientific">Haemaphysalis longicornis</name>
    <name type="common">Bush tick</name>
    <dbReference type="NCBI Taxonomy" id="44386"/>
    <lineage>
        <taxon>Eukaryota</taxon>
        <taxon>Metazoa</taxon>
        <taxon>Ecdysozoa</taxon>
        <taxon>Arthropoda</taxon>
        <taxon>Chelicerata</taxon>
        <taxon>Arachnida</taxon>
        <taxon>Acari</taxon>
        <taxon>Parasitiformes</taxon>
        <taxon>Ixodida</taxon>
        <taxon>Ixodoidea</taxon>
        <taxon>Ixodidae</taxon>
        <taxon>Haemaphysalinae</taxon>
        <taxon>Haemaphysalis</taxon>
    </lineage>
</organism>
<protein>
    <recommendedName>
        <fullName evidence="5">28S ribosomal protein S18a, mitochondrial</fullName>
    </recommendedName>
</protein>
<reference evidence="3 4" key="1">
    <citation type="journal article" date="2020" name="Cell">
        <title>Large-Scale Comparative Analyses of Tick Genomes Elucidate Their Genetic Diversity and Vector Capacities.</title>
        <authorList>
            <consortium name="Tick Genome and Microbiome Consortium (TIGMIC)"/>
            <person name="Jia N."/>
            <person name="Wang J."/>
            <person name="Shi W."/>
            <person name="Du L."/>
            <person name="Sun Y."/>
            <person name="Zhan W."/>
            <person name="Jiang J.F."/>
            <person name="Wang Q."/>
            <person name="Zhang B."/>
            <person name="Ji P."/>
            <person name="Bell-Sakyi L."/>
            <person name="Cui X.M."/>
            <person name="Yuan T.T."/>
            <person name="Jiang B.G."/>
            <person name="Yang W.F."/>
            <person name="Lam T.T."/>
            <person name="Chang Q.C."/>
            <person name="Ding S.J."/>
            <person name="Wang X.J."/>
            <person name="Zhu J.G."/>
            <person name="Ruan X.D."/>
            <person name="Zhao L."/>
            <person name="Wei J.T."/>
            <person name="Ye R.Z."/>
            <person name="Que T.C."/>
            <person name="Du C.H."/>
            <person name="Zhou Y.H."/>
            <person name="Cheng J.X."/>
            <person name="Dai P.F."/>
            <person name="Guo W.B."/>
            <person name="Han X.H."/>
            <person name="Huang E.J."/>
            <person name="Li L.F."/>
            <person name="Wei W."/>
            <person name="Gao Y.C."/>
            <person name="Liu J.Z."/>
            <person name="Shao H.Z."/>
            <person name="Wang X."/>
            <person name="Wang C.C."/>
            <person name="Yang T.C."/>
            <person name="Huo Q.B."/>
            <person name="Li W."/>
            <person name="Chen H.Y."/>
            <person name="Chen S.E."/>
            <person name="Zhou L.G."/>
            <person name="Ni X.B."/>
            <person name="Tian J.H."/>
            <person name="Sheng Y."/>
            <person name="Liu T."/>
            <person name="Pan Y.S."/>
            <person name="Xia L.Y."/>
            <person name="Li J."/>
            <person name="Zhao F."/>
            <person name="Cao W.C."/>
        </authorList>
    </citation>
    <scope>NUCLEOTIDE SEQUENCE [LARGE SCALE GENOMIC DNA]</scope>
    <source>
        <strain evidence="3">HaeL-2018</strain>
    </source>
</reference>
<dbReference type="Proteomes" id="UP000821853">
    <property type="component" value="Chromosome 5"/>
</dbReference>
<dbReference type="GO" id="GO:0070181">
    <property type="term" value="F:small ribosomal subunit rRNA binding"/>
    <property type="evidence" value="ECO:0007669"/>
    <property type="project" value="TreeGrafter"/>
</dbReference>
<keyword evidence="4" id="KW-1185">Reference proteome</keyword>
<dbReference type="PANTHER" id="PTHR13479:SF66">
    <property type="entry name" value="LARGE RIBOSOMAL SUBUNIT PROTEIN ML66"/>
    <property type="match status" value="1"/>
</dbReference>
<gene>
    <name evidence="3" type="ORF">HPB48_007263</name>
</gene>
<evidence type="ECO:0000256" key="2">
    <source>
        <dbReference type="ARBA" id="ARBA00023274"/>
    </source>
</evidence>
<dbReference type="GO" id="GO:0032543">
    <property type="term" value="P:mitochondrial translation"/>
    <property type="evidence" value="ECO:0007669"/>
    <property type="project" value="TreeGrafter"/>
</dbReference>
<evidence type="ECO:0000313" key="4">
    <source>
        <dbReference type="Proteomes" id="UP000821853"/>
    </source>
</evidence>
<dbReference type="SUPFAM" id="SSF46911">
    <property type="entry name" value="Ribosomal protein S18"/>
    <property type="match status" value="1"/>
</dbReference>
<dbReference type="InterPro" id="IPR001648">
    <property type="entry name" value="Ribosomal_bS18"/>
</dbReference>
<name>A0A9J6GM83_HAELO</name>
<dbReference type="AlphaFoldDB" id="A0A9J6GM83"/>
<dbReference type="EMBL" id="JABSTR010000007">
    <property type="protein sequence ID" value="KAH9376073.1"/>
    <property type="molecule type" value="Genomic_DNA"/>
</dbReference>
<dbReference type="PANTHER" id="PTHR13479">
    <property type="entry name" value="30S RIBOSOMAL PROTEIN S18"/>
    <property type="match status" value="1"/>
</dbReference>
<dbReference type="Gene3D" id="4.10.640.10">
    <property type="entry name" value="Ribosomal protein S18"/>
    <property type="match status" value="1"/>
</dbReference>